<evidence type="ECO:0000313" key="15">
    <source>
        <dbReference type="EMBL" id="HHO74460.1"/>
    </source>
</evidence>
<dbReference type="InterPro" id="IPR027417">
    <property type="entry name" value="P-loop_NTPase"/>
</dbReference>
<keyword evidence="2 12" id="KW-0639">Primosome</keyword>
<name>A0A7C5SZ70_9AQUI</name>
<dbReference type="GO" id="GO:0005829">
    <property type="term" value="C:cytosol"/>
    <property type="evidence" value="ECO:0007669"/>
    <property type="project" value="TreeGrafter"/>
</dbReference>
<evidence type="ECO:0000259" key="14">
    <source>
        <dbReference type="PROSITE" id="PS51199"/>
    </source>
</evidence>
<dbReference type="GO" id="GO:1990077">
    <property type="term" value="C:primosome complex"/>
    <property type="evidence" value="ECO:0007669"/>
    <property type="project" value="UniProtKB-UniRule"/>
</dbReference>
<evidence type="ECO:0000256" key="5">
    <source>
        <dbReference type="ARBA" id="ARBA00022801"/>
    </source>
</evidence>
<evidence type="ECO:0000256" key="6">
    <source>
        <dbReference type="ARBA" id="ARBA00022806"/>
    </source>
</evidence>
<keyword evidence="5 12" id="KW-0378">Hydrolase</keyword>
<dbReference type="InterPro" id="IPR007694">
    <property type="entry name" value="DNA_helicase_DnaB-like_C"/>
</dbReference>
<keyword evidence="3 12" id="KW-0235">DNA replication</keyword>
<keyword evidence="6 12" id="KW-0347">Helicase</keyword>
<comment type="catalytic activity">
    <reaction evidence="10 12">
        <text>ATP + H2O = ADP + phosphate + H(+)</text>
        <dbReference type="Rhea" id="RHEA:13065"/>
        <dbReference type="ChEBI" id="CHEBI:15377"/>
        <dbReference type="ChEBI" id="CHEBI:15378"/>
        <dbReference type="ChEBI" id="CHEBI:30616"/>
        <dbReference type="ChEBI" id="CHEBI:43474"/>
        <dbReference type="ChEBI" id="CHEBI:456216"/>
        <dbReference type="EC" id="5.6.2.3"/>
    </reaction>
</comment>
<dbReference type="Pfam" id="PF00772">
    <property type="entry name" value="DnaB"/>
    <property type="match status" value="1"/>
</dbReference>
<evidence type="ECO:0000256" key="4">
    <source>
        <dbReference type="ARBA" id="ARBA00022741"/>
    </source>
</evidence>
<sequence length="462" mass="53032">MVDFEYPFDELAERAVLGAMIKDPENIPVVLEHLREEDFYFETHRLLFSVLYRVWDEKGRDWDDIVLKSYLEKEGLQGKISMGLVYELAQEAAEGVLLFEAIRSVKEKAGIRKLMDLAIEVLGSSKERPDFNALVERVSQRVYEISLKHQAGLFYHIKEPLNTVLEFIEQRRKAERLITGLSSGFLELDRLTAGFQPSDLVVVAARPGMGKSSFMLSMVLHLALKERVPLAIFSLEMSKEQLAMRMVSMLSGVPLQNIRHGFVRDEDWEKIVNATLELSSREIYVDDNPNLTTTELRIKSRKLRQEKGVEIIFVDYLQLLGVPYRRSSRQEEVAEISKSLKALAKELSIPVVALAQLSRQVEQRSDKRPQLADLRESGQIEQDADLIIFIHRPEYYKKNPPPEEEGLAEIIVAKQRQGPTGIVKLAFNKDTTAFEPLPYADAKGVEPYKPKEREEEDWDVDW</sequence>
<gene>
    <name evidence="15" type="primary">dnaB</name>
    <name evidence="15" type="ORF">ENN04_07520</name>
</gene>
<keyword evidence="7 12" id="KW-0067">ATP-binding</keyword>
<feature type="domain" description="SF4 helicase" evidence="14">
    <location>
        <begin position="174"/>
        <end position="441"/>
    </location>
</feature>
<dbReference type="EMBL" id="DSAC01000095">
    <property type="protein sequence ID" value="HHO74460.1"/>
    <property type="molecule type" value="Genomic_DNA"/>
</dbReference>
<dbReference type="NCBIfam" id="TIGR00665">
    <property type="entry name" value="DnaB"/>
    <property type="match status" value="1"/>
</dbReference>
<feature type="region of interest" description="Disordered" evidence="13">
    <location>
        <begin position="441"/>
        <end position="462"/>
    </location>
</feature>
<protein>
    <recommendedName>
        <fullName evidence="11 12">Replicative DNA helicase</fullName>
        <ecNumber evidence="11 12">5.6.2.3</ecNumber>
    </recommendedName>
</protein>
<keyword evidence="8 12" id="KW-0238">DNA-binding</keyword>
<evidence type="ECO:0000256" key="9">
    <source>
        <dbReference type="ARBA" id="ARBA00023235"/>
    </source>
</evidence>
<evidence type="ECO:0000256" key="13">
    <source>
        <dbReference type="SAM" id="MobiDB-lite"/>
    </source>
</evidence>
<evidence type="ECO:0000256" key="8">
    <source>
        <dbReference type="ARBA" id="ARBA00023125"/>
    </source>
</evidence>
<dbReference type="InterPro" id="IPR016136">
    <property type="entry name" value="DNA_helicase_N/primase_C"/>
</dbReference>
<dbReference type="PROSITE" id="PS51199">
    <property type="entry name" value="SF4_HELICASE"/>
    <property type="match status" value="1"/>
</dbReference>
<evidence type="ECO:0000256" key="11">
    <source>
        <dbReference type="NCBIfam" id="TIGR00665"/>
    </source>
</evidence>
<dbReference type="Gene3D" id="1.10.860.10">
    <property type="entry name" value="DNAb Helicase, Chain A"/>
    <property type="match status" value="1"/>
</dbReference>
<proteinExistence type="inferred from homology"/>
<dbReference type="EC" id="5.6.2.3" evidence="11 12"/>
<dbReference type="GO" id="GO:0016787">
    <property type="term" value="F:hydrolase activity"/>
    <property type="evidence" value="ECO:0007669"/>
    <property type="project" value="UniProtKB-KW"/>
</dbReference>
<dbReference type="GO" id="GO:0006269">
    <property type="term" value="P:DNA replication, synthesis of primer"/>
    <property type="evidence" value="ECO:0007669"/>
    <property type="project" value="UniProtKB-UniRule"/>
</dbReference>
<evidence type="ECO:0000256" key="2">
    <source>
        <dbReference type="ARBA" id="ARBA00022515"/>
    </source>
</evidence>
<evidence type="ECO:0000256" key="10">
    <source>
        <dbReference type="ARBA" id="ARBA00048954"/>
    </source>
</evidence>
<reference evidence="15" key="1">
    <citation type="journal article" date="2020" name="mSystems">
        <title>Genome- and Community-Level Interaction Insights into Carbon Utilization and Element Cycling Functions of Hydrothermarchaeota in Hydrothermal Sediment.</title>
        <authorList>
            <person name="Zhou Z."/>
            <person name="Liu Y."/>
            <person name="Xu W."/>
            <person name="Pan J."/>
            <person name="Luo Z.H."/>
            <person name="Li M."/>
        </authorList>
    </citation>
    <scope>NUCLEOTIDE SEQUENCE [LARGE SCALE GENOMIC DNA]</scope>
    <source>
        <strain evidence="15">SpSt-114</strain>
    </source>
</reference>
<evidence type="ECO:0000256" key="3">
    <source>
        <dbReference type="ARBA" id="ARBA00022705"/>
    </source>
</evidence>
<accession>A0A7C5SZ70</accession>
<dbReference type="PANTHER" id="PTHR30153:SF2">
    <property type="entry name" value="REPLICATIVE DNA HELICASE"/>
    <property type="match status" value="1"/>
</dbReference>
<comment type="caution">
    <text evidence="15">The sequence shown here is derived from an EMBL/GenBank/DDBJ whole genome shotgun (WGS) entry which is preliminary data.</text>
</comment>
<dbReference type="FunFam" id="3.40.50.300:FF:000351">
    <property type="entry name" value="Replicative DNA helicase"/>
    <property type="match status" value="1"/>
</dbReference>
<dbReference type="GO" id="GO:0043139">
    <property type="term" value="F:5'-3' DNA helicase activity"/>
    <property type="evidence" value="ECO:0007669"/>
    <property type="project" value="UniProtKB-EC"/>
</dbReference>
<dbReference type="SUPFAM" id="SSF48024">
    <property type="entry name" value="N-terminal domain of DnaB helicase"/>
    <property type="match status" value="1"/>
</dbReference>
<keyword evidence="9" id="KW-0413">Isomerase</keyword>
<dbReference type="PANTHER" id="PTHR30153">
    <property type="entry name" value="REPLICATIVE DNA HELICASE DNAB"/>
    <property type="match status" value="1"/>
</dbReference>
<keyword evidence="4 12" id="KW-0547">Nucleotide-binding</keyword>
<dbReference type="InterPro" id="IPR007692">
    <property type="entry name" value="DNA_helicase_DnaB"/>
</dbReference>
<comment type="function">
    <text evidence="12">The main replicative DNA helicase, it participates in initiation and elongation during chromosome replication. Travels ahead of the DNA replisome, separating dsDNA into templates for DNA synthesis. A processive ATP-dependent 5'-3' DNA helicase it has DNA-dependent ATPase activity.</text>
</comment>
<evidence type="ECO:0000256" key="12">
    <source>
        <dbReference type="RuleBase" id="RU362085"/>
    </source>
</evidence>
<dbReference type="GO" id="GO:0003677">
    <property type="term" value="F:DNA binding"/>
    <property type="evidence" value="ECO:0007669"/>
    <property type="project" value="UniProtKB-UniRule"/>
</dbReference>
<dbReference type="AlphaFoldDB" id="A0A7C5SZ70"/>
<dbReference type="Pfam" id="PF03796">
    <property type="entry name" value="DnaB_C"/>
    <property type="match status" value="1"/>
</dbReference>
<comment type="similarity">
    <text evidence="1 12">Belongs to the helicase family. DnaB subfamily.</text>
</comment>
<dbReference type="GO" id="GO:0005524">
    <property type="term" value="F:ATP binding"/>
    <property type="evidence" value="ECO:0007669"/>
    <property type="project" value="UniProtKB-UniRule"/>
</dbReference>
<evidence type="ECO:0000256" key="7">
    <source>
        <dbReference type="ARBA" id="ARBA00022840"/>
    </source>
</evidence>
<dbReference type="CDD" id="cd00984">
    <property type="entry name" value="DnaB_C"/>
    <property type="match status" value="1"/>
</dbReference>
<feature type="compositionally biased region" description="Basic and acidic residues" evidence="13">
    <location>
        <begin position="443"/>
        <end position="453"/>
    </location>
</feature>
<dbReference type="SUPFAM" id="SSF52540">
    <property type="entry name" value="P-loop containing nucleoside triphosphate hydrolases"/>
    <property type="match status" value="1"/>
</dbReference>
<dbReference type="InterPro" id="IPR007693">
    <property type="entry name" value="DNA_helicase_DnaB-like_N"/>
</dbReference>
<organism evidence="15">
    <name type="scientific">Thermocrinis ruber</name>
    <dbReference type="NCBI Taxonomy" id="75906"/>
    <lineage>
        <taxon>Bacteria</taxon>
        <taxon>Pseudomonadati</taxon>
        <taxon>Aquificota</taxon>
        <taxon>Aquificia</taxon>
        <taxon>Aquificales</taxon>
        <taxon>Aquificaceae</taxon>
        <taxon>Thermocrinis</taxon>
    </lineage>
</organism>
<dbReference type="InterPro" id="IPR036185">
    <property type="entry name" value="DNA_heli_DnaB-like_N_sf"/>
</dbReference>
<evidence type="ECO:0000256" key="1">
    <source>
        <dbReference type="ARBA" id="ARBA00008428"/>
    </source>
</evidence>
<dbReference type="Gene3D" id="3.40.50.300">
    <property type="entry name" value="P-loop containing nucleotide triphosphate hydrolases"/>
    <property type="match status" value="1"/>
</dbReference>